<reference evidence="4 7" key="3">
    <citation type="submission" date="2019-12" db="EMBL/GenBank/DDBJ databases">
        <title>Draft Genome Sequences of Six Type Strains of the Genus Massilia.</title>
        <authorList>
            <person name="Miess H."/>
            <person name="Frediansyah A."/>
            <person name="Goeker M."/>
            <person name="Gross H."/>
        </authorList>
    </citation>
    <scope>NUCLEOTIDE SEQUENCE [LARGE SCALE GENOMIC DNA]</scope>
    <source>
        <strain evidence="4 7">DSM 26639</strain>
    </source>
</reference>
<feature type="domain" description="GST N-terminal" evidence="2">
    <location>
        <begin position="1"/>
        <end position="80"/>
    </location>
</feature>
<dbReference type="PANTHER" id="PTHR44051:SF2">
    <property type="entry name" value="HYPOTHETICAL GLUTATHIONE S-TRANSFERASE LIKE PROTEIN"/>
    <property type="match status" value="1"/>
</dbReference>
<reference evidence="5 6" key="1">
    <citation type="journal article" date="2015" name="Stand. Genomic Sci.">
        <title>Genomic Encyclopedia of Bacterial and Archaeal Type Strains, Phase III: the genomes of soil and plant-associated and newly described type strains.</title>
        <authorList>
            <person name="Whitman W.B."/>
            <person name="Woyke T."/>
            <person name="Klenk H.P."/>
            <person name="Zhou Y."/>
            <person name="Lilburn T.G."/>
            <person name="Beck B.J."/>
            <person name="De Vos P."/>
            <person name="Vandamme P."/>
            <person name="Eisen J.A."/>
            <person name="Garrity G."/>
            <person name="Hugenholtz P."/>
            <person name="Kyrpides N.C."/>
        </authorList>
    </citation>
    <scope>NUCLEOTIDE SEQUENCE [LARGE SCALE GENOMIC DNA]</scope>
    <source>
        <strain evidence="5 6">CGMCC 1.10685</strain>
    </source>
</reference>
<dbReference type="SUPFAM" id="SSF52833">
    <property type="entry name" value="Thioredoxin-like"/>
    <property type="match status" value="1"/>
</dbReference>
<dbReference type="SFLD" id="SFLDG01151">
    <property type="entry name" value="Main.2:_Nu-like"/>
    <property type="match status" value="1"/>
</dbReference>
<dbReference type="GO" id="GO:0016740">
    <property type="term" value="F:transferase activity"/>
    <property type="evidence" value="ECO:0007669"/>
    <property type="project" value="UniProtKB-KW"/>
</dbReference>
<dbReference type="InterPro" id="IPR010987">
    <property type="entry name" value="Glutathione-S-Trfase_C-like"/>
</dbReference>
<dbReference type="EMBL" id="VLKW01000002">
    <property type="protein sequence ID" value="TWI49898.1"/>
    <property type="molecule type" value="Genomic_DNA"/>
</dbReference>
<dbReference type="Pfam" id="PF00043">
    <property type="entry name" value="GST_C"/>
    <property type="match status" value="1"/>
</dbReference>
<evidence type="ECO:0000313" key="5">
    <source>
        <dbReference type="EMBL" id="TWI49898.1"/>
    </source>
</evidence>
<dbReference type="PROSITE" id="PS50404">
    <property type="entry name" value="GST_NTER"/>
    <property type="match status" value="1"/>
</dbReference>
<dbReference type="SFLD" id="SFLDG00358">
    <property type="entry name" value="Main_(cytGST)"/>
    <property type="match status" value="1"/>
</dbReference>
<dbReference type="InterPro" id="IPR004046">
    <property type="entry name" value="GST_C"/>
</dbReference>
<feature type="domain" description="GST C-terminal" evidence="3">
    <location>
        <begin position="84"/>
        <end position="202"/>
    </location>
</feature>
<sequence>MKLYHHPLSGHVHRVHTFVSMLGLSCELVHVDVTQAEQKSPAFLAINPFGQIPVLEDDGHYIADSNAILVYLAKRYGPAWLPEQPLAAAAVQRWLSVAAGEVAFGVAAARIVELFGRPDDPAPMIARGHRLLGLLDAHLAEHAWLATDTPTMADVSLYAYVARAPEGNVDLAPYGNVRAWLERVEALPGFVPFARTPIGLAA</sequence>
<dbReference type="EMBL" id="CP046904">
    <property type="protein sequence ID" value="QGZ38543.1"/>
    <property type="molecule type" value="Genomic_DNA"/>
</dbReference>
<evidence type="ECO:0000313" key="7">
    <source>
        <dbReference type="Proteomes" id="UP000437862"/>
    </source>
</evidence>
<proteinExistence type="inferred from homology"/>
<dbReference type="Pfam" id="PF02798">
    <property type="entry name" value="GST_N"/>
    <property type="match status" value="1"/>
</dbReference>
<dbReference type="PROSITE" id="PS50405">
    <property type="entry name" value="GST_CTER"/>
    <property type="match status" value="1"/>
</dbReference>
<evidence type="ECO:0000313" key="6">
    <source>
        <dbReference type="Proteomes" id="UP000315112"/>
    </source>
</evidence>
<dbReference type="SUPFAM" id="SSF47616">
    <property type="entry name" value="GST C-terminal domain-like"/>
    <property type="match status" value="1"/>
</dbReference>
<dbReference type="InterPro" id="IPR004045">
    <property type="entry name" value="Glutathione_S-Trfase_N"/>
</dbReference>
<dbReference type="CDD" id="cd03056">
    <property type="entry name" value="GST_N_4"/>
    <property type="match status" value="1"/>
</dbReference>
<dbReference type="InterPro" id="IPR040079">
    <property type="entry name" value="Glutathione_S-Trfase"/>
</dbReference>
<dbReference type="Gene3D" id="3.40.30.10">
    <property type="entry name" value="Glutaredoxin"/>
    <property type="match status" value="1"/>
</dbReference>
<protein>
    <submittedName>
        <fullName evidence="5">Glutathione S-transferase</fullName>
    </submittedName>
</protein>
<dbReference type="AlphaFoldDB" id="A0A562PZS5"/>
<organism evidence="5 6">
    <name type="scientific">Pseudoduganella flava</name>
    <dbReference type="NCBI Taxonomy" id="871742"/>
    <lineage>
        <taxon>Bacteria</taxon>
        <taxon>Pseudomonadati</taxon>
        <taxon>Pseudomonadota</taxon>
        <taxon>Betaproteobacteria</taxon>
        <taxon>Burkholderiales</taxon>
        <taxon>Oxalobacteraceae</taxon>
        <taxon>Telluria group</taxon>
        <taxon>Pseudoduganella</taxon>
    </lineage>
</organism>
<keyword evidence="5" id="KW-0808">Transferase</keyword>
<dbReference type="Proteomes" id="UP000315112">
    <property type="component" value="Unassembled WGS sequence"/>
</dbReference>
<dbReference type="PANTHER" id="PTHR44051">
    <property type="entry name" value="GLUTATHIONE S-TRANSFERASE-RELATED"/>
    <property type="match status" value="1"/>
</dbReference>
<dbReference type="Gene3D" id="1.20.1050.10">
    <property type="match status" value="1"/>
</dbReference>
<keyword evidence="7" id="KW-1185">Reference proteome</keyword>
<comment type="similarity">
    <text evidence="1">Belongs to the GST superfamily.</text>
</comment>
<reference evidence="5" key="2">
    <citation type="submission" date="2019-07" db="EMBL/GenBank/DDBJ databases">
        <authorList>
            <person name="Whitman W."/>
            <person name="Huntemann M."/>
            <person name="Clum A."/>
            <person name="Pillay M."/>
            <person name="Palaniappan K."/>
            <person name="Varghese N."/>
            <person name="Mikhailova N."/>
            <person name="Stamatis D."/>
            <person name="Reddy T."/>
            <person name="Daum C."/>
            <person name="Shapiro N."/>
            <person name="Ivanova N."/>
            <person name="Kyrpides N."/>
            <person name="Woyke T."/>
        </authorList>
    </citation>
    <scope>NUCLEOTIDE SEQUENCE</scope>
    <source>
        <strain evidence="5">CGMCC 1.10685</strain>
    </source>
</reference>
<evidence type="ECO:0000313" key="4">
    <source>
        <dbReference type="EMBL" id="QGZ38543.1"/>
    </source>
</evidence>
<gene>
    <name evidence="4" type="ORF">GO485_05380</name>
    <name evidence="5" type="ORF">IP92_01121</name>
</gene>
<accession>A0A562PZS5</accession>
<name>A0A562PZS5_9BURK</name>
<dbReference type="InterPro" id="IPR036249">
    <property type="entry name" value="Thioredoxin-like_sf"/>
</dbReference>
<dbReference type="OrthoDB" id="9797500at2"/>
<dbReference type="InterPro" id="IPR036282">
    <property type="entry name" value="Glutathione-S-Trfase_C_sf"/>
</dbReference>
<dbReference type="RefSeq" id="WP_145873551.1">
    <property type="nucleotide sequence ID" value="NZ_CP046904.1"/>
</dbReference>
<evidence type="ECO:0000259" key="2">
    <source>
        <dbReference type="PROSITE" id="PS50404"/>
    </source>
</evidence>
<evidence type="ECO:0000256" key="1">
    <source>
        <dbReference type="RuleBase" id="RU003494"/>
    </source>
</evidence>
<dbReference type="CDD" id="cd03206">
    <property type="entry name" value="GST_C_7"/>
    <property type="match status" value="1"/>
</dbReference>
<dbReference type="SFLD" id="SFLDS00019">
    <property type="entry name" value="Glutathione_Transferase_(cytos"/>
    <property type="match status" value="1"/>
</dbReference>
<evidence type="ECO:0000259" key="3">
    <source>
        <dbReference type="PROSITE" id="PS50405"/>
    </source>
</evidence>
<dbReference type="PROSITE" id="PS51257">
    <property type="entry name" value="PROKAR_LIPOPROTEIN"/>
    <property type="match status" value="1"/>
</dbReference>
<dbReference type="Proteomes" id="UP000437862">
    <property type="component" value="Chromosome"/>
</dbReference>